<proteinExistence type="predicted"/>
<evidence type="ECO:0000256" key="1">
    <source>
        <dbReference type="SAM" id="MobiDB-lite"/>
    </source>
</evidence>
<accession>A0A9D4B324</accession>
<evidence type="ECO:0000313" key="3">
    <source>
        <dbReference type="Proteomes" id="UP000827986"/>
    </source>
</evidence>
<comment type="caution">
    <text evidence="2">The sequence shown here is derived from an EMBL/GenBank/DDBJ whole genome shotgun (WGS) entry which is preliminary data.</text>
</comment>
<dbReference type="AlphaFoldDB" id="A0A9D4B324"/>
<protein>
    <submittedName>
        <fullName evidence="2">Uncharacterized protein</fullName>
    </submittedName>
</protein>
<name>A0A9D4B324_9SAUR</name>
<feature type="region of interest" description="Disordered" evidence="1">
    <location>
        <begin position="88"/>
        <end position="146"/>
    </location>
</feature>
<keyword evidence="3" id="KW-1185">Reference proteome</keyword>
<organism evidence="2 3">
    <name type="scientific">Mauremys mutica</name>
    <name type="common">yellowpond turtle</name>
    <dbReference type="NCBI Taxonomy" id="74926"/>
    <lineage>
        <taxon>Eukaryota</taxon>
        <taxon>Metazoa</taxon>
        <taxon>Chordata</taxon>
        <taxon>Craniata</taxon>
        <taxon>Vertebrata</taxon>
        <taxon>Euteleostomi</taxon>
        <taxon>Archelosauria</taxon>
        <taxon>Testudinata</taxon>
        <taxon>Testudines</taxon>
        <taxon>Cryptodira</taxon>
        <taxon>Durocryptodira</taxon>
        <taxon>Testudinoidea</taxon>
        <taxon>Geoemydidae</taxon>
        <taxon>Geoemydinae</taxon>
        <taxon>Mauremys</taxon>
    </lineage>
</organism>
<dbReference type="EMBL" id="JAHDVG010000474">
    <property type="protein sequence ID" value="KAH1178576.1"/>
    <property type="molecule type" value="Genomic_DNA"/>
</dbReference>
<gene>
    <name evidence="2" type="ORF">KIL84_012278</name>
</gene>
<reference evidence="2" key="1">
    <citation type="submission" date="2021-09" db="EMBL/GenBank/DDBJ databases">
        <title>The genome of Mauremys mutica provides insights into the evolution of semi-aquatic lifestyle.</title>
        <authorList>
            <person name="Gong S."/>
            <person name="Gao Y."/>
        </authorList>
    </citation>
    <scope>NUCLEOTIDE SEQUENCE</scope>
    <source>
        <strain evidence="2">MM-2020</strain>
        <tissue evidence="2">Muscle</tissue>
    </source>
</reference>
<dbReference type="Proteomes" id="UP000827986">
    <property type="component" value="Unassembled WGS sequence"/>
</dbReference>
<evidence type="ECO:0000313" key="2">
    <source>
        <dbReference type="EMBL" id="KAH1178576.1"/>
    </source>
</evidence>
<sequence>MVLNLFLWPTVCYMGHKLRIRPPTHCPPSPMPSVGPGADPWVWAGQQLDPDPAMWGWKAAGTRVLLRGARQLGALALGQGLSTRYRLAARTPKGEPRMEPPPQKPGGAAALWQIPSSLAPHPLTAQSPLQKPTHRPTLPPRPPEALTCPLLAGALQQSA</sequence>